<dbReference type="AlphaFoldDB" id="A0A077EIA5"/>
<dbReference type="Gene3D" id="3.30.70.60">
    <property type="match status" value="1"/>
</dbReference>
<dbReference type="InterPro" id="IPR020814">
    <property type="entry name" value="Ribosomal_S6_plastid/chlpt"/>
</dbReference>
<gene>
    <name evidence="6" type="primary">rpsF</name>
    <name evidence="7" type="ORF">BD94_2473</name>
</gene>
<dbReference type="Pfam" id="PF01250">
    <property type="entry name" value="Ribosomal_S6"/>
    <property type="match status" value="1"/>
</dbReference>
<dbReference type="GO" id="GO:0006412">
    <property type="term" value="P:translation"/>
    <property type="evidence" value="ECO:0007669"/>
    <property type="project" value="UniProtKB-UniRule"/>
</dbReference>
<dbReference type="HOGENOM" id="CLU_113441_4_3_10"/>
<sequence>MFANSENINIFAPRNKNKYFIIMNNYETVFILTPVLSDAQVEEAVKKFEDLIKDNGCEIVAKENWGLKKLAYPIQLKKNGFYTLIEFKGEGDVVANLELAYKRDERVIRYLTTKMDKHAVEYAVTRRTKVKSQKA</sequence>
<dbReference type="Proteomes" id="UP000028933">
    <property type="component" value="Chromosome"/>
</dbReference>
<dbReference type="GO" id="GO:0005840">
    <property type="term" value="C:ribosome"/>
    <property type="evidence" value="ECO:0007669"/>
    <property type="project" value="UniProtKB-KW"/>
</dbReference>
<keyword evidence="2 6" id="KW-0689">Ribosomal protein</keyword>
<dbReference type="CDD" id="cd00473">
    <property type="entry name" value="bS6"/>
    <property type="match status" value="1"/>
</dbReference>
<keyword evidence="3 6" id="KW-0687">Ribonucleoprotein</keyword>
<protein>
    <recommendedName>
        <fullName evidence="5 6">Small ribosomal subunit protein bS6</fullName>
    </recommendedName>
</protein>
<keyword evidence="6" id="KW-0694">RNA-binding</keyword>
<dbReference type="PANTHER" id="PTHR21011:SF1">
    <property type="entry name" value="SMALL RIBOSOMAL SUBUNIT PROTEIN BS6M"/>
    <property type="match status" value="1"/>
</dbReference>
<evidence type="ECO:0000256" key="5">
    <source>
        <dbReference type="ARBA" id="ARBA00035294"/>
    </source>
</evidence>
<dbReference type="EMBL" id="CP007547">
    <property type="protein sequence ID" value="AIL46248.1"/>
    <property type="molecule type" value="Genomic_DNA"/>
</dbReference>
<comment type="similarity">
    <text evidence="1 6">Belongs to the bacterial ribosomal protein bS6 family.</text>
</comment>
<evidence type="ECO:0000256" key="3">
    <source>
        <dbReference type="ARBA" id="ARBA00023274"/>
    </source>
</evidence>
<dbReference type="HAMAP" id="MF_00360">
    <property type="entry name" value="Ribosomal_bS6"/>
    <property type="match status" value="1"/>
</dbReference>
<reference evidence="7 8" key="1">
    <citation type="journal article" date="2013" name="Lancet">
        <title>First case of E anophelis outbreak in an intensive-care unit.</title>
        <authorList>
            <person name="Teo J."/>
            <person name="Tan S.Y."/>
            <person name="Tay M."/>
            <person name="Ding Y."/>
            <person name="Kjelleberg S."/>
            <person name="Givskov M."/>
            <person name="Lin R.T."/>
            <person name="Yang L."/>
        </authorList>
    </citation>
    <scope>NUCLEOTIDE SEQUENCE [LARGE SCALE GENOMIC DNA]</scope>
    <source>
        <strain evidence="7 8">NUHP1</strain>
    </source>
</reference>
<dbReference type="InterPro" id="IPR014717">
    <property type="entry name" value="Transl_elong_EF1B/ribsomal_bS6"/>
</dbReference>
<evidence type="ECO:0000313" key="8">
    <source>
        <dbReference type="Proteomes" id="UP000028933"/>
    </source>
</evidence>
<evidence type="ECO:0000313" key="7">
    <source>
        <dbReference type="EMBL" id="AIL46248.1"/>
    </source>
</evidence>
<name>A0A077EIA5_9FLAO</name>
<dbReference type="eggNOG" id="COG0360">
    <property type="taxonomic scope" value="Bacteria"/>
</dbReference>
<evidence type="ECO:0000256" key="6">
    <source>
        <dbReference type="HAMAP-Rule" id="MF_00360"/>
    </source>
</evidence>
<evidence type="ECO:0000256" key="1">
    <source>
        <dbReference type="ARBA" id="ARBA00009512"/>
    </source>
</evidence>
<dbReference type="KEGG" id="eao:BD94_2473"/>
<organism evidence="7 8">
    <name type="scientific">Elizabethkingia anophelis NUHP1</name>
    <dbReference type="NCBI Taxonomy" id="1338011"/>
    <lineage>
        <taxon>Bacteria</taxon>
        <taxon>Pseudomonadati</taxon>
        <taxon>Bacteroidota</taxon>
        <taxon>Flavobacteriia</taxon>
        <taxon>Flavobacteriales</taxon>
        <taxon>Weeksellaceae</taxon>
        <taxon>Elizabethkingia</taxon>
    </lineage>
</organism>
<evidence type="ECO:0000256" key="4">
    <source>
        <dbReference type="ARBA" id="ARBA00035104"/>
    </source>
</evidence>
<proteinExistence type="inferred from homology"/>
<dbReference type="GO" id="GO:0005737">
    <property type="term" value="C:cytoplasm"/>
    <property type="evidence" value="ECO:0007669"/>
    <property type="project" value="UniProtKB-ARBA"/>
</dbReference>
<dbReference type="InterPro" id="IPR000529">
    <property type="entry name" value="Ribosomal_bS6"/>
</dbReference>
<evidence type="ECO:0000256" key="2">
    <source>
        <dbReference type="ARBA" id="ARBA00022980"/>
    </source>
</evidence>
<dbReference type="GO" id="GO:1990904">
    <property type="term" value="C:ribonucleoprotein complex"/>
    <property type="evidence" value="ECO:0007669"/>
    <property type="project" value="UniProtKB-KW"/>
</dbReference>
<accession>A0A077EIA5</accession>
<keyword evidence="6" id="KW-0699">rRNA-binding</keyword>
<dbReference type="NCBIfam" id="TIGR00166">
    <property type="entry name" value="S6"/>
    <property type="match status" value="1"/>
</dbReference>
<dbReference type="InterPro" id="IPR035980">
    <property type="entry name" value="Ribosomal_bS6_sf"/>
</dbReference>
<comment type="function">
    <text evidence="4 6">Binds together with bS18 to 16S ribosomal RNA.</text>
</comment>
<dbReference type="GO" id="GO:0003735">
    <property type="term" value="F:structural constituent of ribosome"/>
    <property type="evidence" value="ECO:0007669"/>
    <property type="project" value="InterPro"/>
</dbReference>
<dbReference type="SUPFAM" id="SSF54995">
    <property type="entry name" value="Ribosomal protein S6"/>
    <property type="match status" value="1"/>
</dbReference>
<dbReference type="PANTHER" id="PTHR21011">
    <property type="entry name" value="MITOCHONDRIAL 28S RIBOSOMAL PROTEIN S6"/>
    <property type="match status" value="1"/>
</dbReference>
<dbReference type="STRING" id="1338011.BD94_2473"/>
<dbReference type="GO" id="GO:0070181">
    <property type="term" value="F:small ribosomal subunit rRNA binding"/>
    <property type="evidence" value="ECO:0007669"/>
    <property type="project" value="TreeGrafter"/>
</dbReference>